<evidence type="ECO:0000313" key="3">
    <source>
        <dbReference type="Proteomes" id="UP000801492"/>
    </source>
</evidence>
<feature type="compositionally biased region" description="Low complexity" evidence="1">
    <location>
        <begin position="473"/>
        <end position="490"/>
    </location>
</feature>
<name>A0A8K0CRA3_IGNLU</name>
<gene>
    <name evidence="2" type="ORF">ILUMI_13979</name>
</gene>
<sequence>MNLLVDIEEVAVFTYVLLLLTCTIGVLTEDTSTEAQERIDSFLKPPPSNSILHKPLSHLPPVQKEEPSFFSKVASWIYPFGSDEKSLEPLPAETQHRYAPQYLPAPPHPAPQIHQSYSKQPCNPCNKEPWIPVAGTHGHNTVIGFVQQSHLGNQGYLPPQSPPPNVYGPPSPNLQDLHPPPLSSHYGPPISNQYGAPSLPQNIHPQYGVPKDQYGFSTNVKPVFGLPPENYRSPLQYIAPPPPLKYHNPSKYRQIPLKNINLQQQKIGPPKQSALFYKQGIPKLNPSKFKLHAPPQHGPPIPLNFDKPSSDMPIFSRPPPVTNPPFLSPDFKLPSVSLNYVPHIPNQSSIQASHLKPPSISLNHSPNIPNQNSVPTPHYKPPSINLNHSPNIPNQNSVQTPHYNSPSINLNHLPNIPNQNYVHNSHYNPPSSNFNHSPNIPNQNSVHTPHYNPPAINLNHSPNIPNQNSVHTSHYNPPSSNLNHSPNIPNQGSVLSPPSINFNHASTIPSHSPTLDLPQFNVDYIPSLALNHQQFSNTHNVSPLPTKHESSPTPILPAANIEQNVLGNSGINYPILNYVTPNVNSNQHKVTYTDINFHQALPLQDTHYFHGGIGSSVLDNLPQHGSNIEIKANKGQSADDVQFIPSIRVAEYLASIEHPINVIQSPLVEVIATDNIQQAHESESSNSYGNNKVLLSENPVVVGSHDEDTHAAATAQNASYHNSLPHAVPNKEINHNKGVIPTYPTEIQSSSSNSFPSSFEAIINNIAREEFKLESSTPRSNNYSSVNYITHNGFSQSSVTPNKDTNSQKSYKNVESQPAFTQPPMDYSNWQPTFGTLSTSMVPPIAEPVWFTASAAAQQITSTTKKPKQVQIIIPYISSNHSSYLHTSTNLFKTTNIQNNKAQPNKPIEPSLITALPLFTQPPTVQEPVWSHYVTDHAQDGSNHVTATASTEKPKSSISNIRDLLIKEQQKNDSLKALPFDIIRLQKNIDDWTEQEFSNSILTIQKASTSGKLVPSKNIPSEYLTTQPYNKNLQEVTTVKPTNEAFYDHEAAGSNTKISTAENNKDVDTNLIITETTTFPTTTETLTTVPLETTTPIRTTNSIIANSTSTTENNINEILAALSDKLNLSIATPNPMWEKLQVSISPLTKEKVYVVTPQPWSIIPKEINDKLLAAAESLHFPLTSPKFSVVIQPEGAKRTKEVTNNGDGRPQLVYSEWPHLINNLITTTTEKPKVTNHPLLGLMDLSSYTPPANSTVETYGGHSRVITVVTPTSATKKKTTRFEEKKTTATTKIVPLYSTTVKEYSTTSNK</sequence>
<accession>A0A8K0CRA3</accession>
<keyword evidence="3" id="KW-1185">Reference proteome</keyword>
<feature type="compositionally biased region" description="Pro residues" evidence="1">
    <location>
        <begin position="159"/>
        <end position="179"/>
    </location>
</feature>
<comment type="caution">
    <text evidence="2">The sequence shown here is derived from an EMBL/GenBank/DDBJ whole genome shotgun (WGS) entry which is preliminary data.</text>
</comment>
<feature type="compositionally biased region" description="Low complexity" evidence="1">
    <location>
        <begin position="423"/>
        <end position="442"/>
    </location>
</feature>
<protein>
    <submittedName>
        <fullName evidence="2">Uncharacterized protein</fullName>
    </submittedName>
</protein>
<evidence type="ECO:0000256" key="1">
    <source>
        <dbReference type="SAM" id="MobiDB-lite"/>
    </source>
</evidence>
<reference evidence="2" key="1">
    <citation type="submission" date="2019-08" db="EMBL/GenBank/DDBJ databases">
        <title>The genome of the North American firefly Photinus pyralis.</title>
        <authorList>
            <consortium name="Photinus pyralis genome working group"/>
            <person name="Fallon T.R."/>
            <person name="Sander Lower S.E."/>
            <person name="Weng J.-K."/>
        </authorList>
    </citation>
    <scope>NUCLEOTIDE SEQUENCE</scope>
    <source>
        <strain evidence="2">TRF0915ILg1</strain>
        <tissue evidence="2">Whole body</tissue>
    </source>
</reference>
<dbReference type="Proteomes" id="UP000801492">
    <property type="component" value="Unassembled WGS sequence"/>
</dbReference>
<evidence type="ECO:0000313" key="2">
    <source>
        <dbReference type="EMBL" id="KAF2892193.1"/>
    </source>
</evidence>
<dbReference type="OrthoDB" id="6771339at2759"/>
<feature type="compositionally biased region" description="Polar residues" evidence="1">
    <location>
        <begin position="360"/>
        <end position="375"/>
    </location>
</feature>
<feature type="compositionally biased region" description="Polar residues" evidence="1">
    <location>
        <begin position="491"/>
        <end position="507"/>
    </location>
</feature>
<feature type="compositionally biased region" description="Polar residues" evidence="1">
    <location>
        <begin position="384"/>
        <end position="422"/>
    </location>
</feature>
<organism evidence="2 3">
    <name type="scientific">Ignelater luminosus</name>
    <name type="common">Cucubano</name>
    <name type="synonym">Pyrophorus luminosus</name>
    <dbReference type="NCBI Taxonomy" id="2038154"/>
    <lineage>
        <taxon>Eukaryota</taxon>
        <taxon>Metazoa</taxon>
        <taxon>Ecdysozoa</taxon>
        <taxon>Arthropoda</taxon>
        <taxon>Hexapoda</taxon>
        <taxon>Insecta</taxon>
        <taxon>Pterygota</taxon>
        <taxon>Neoptera</taxon>
        <taxon>Endopterygota</taxon>
        <taxon>Coleoptera</taxon>
        <taxon>Polyphaga</taxon>
        <taxon>Elateriformia</taxon>
        <taxon>Elateroidea</taxon>
        <taxon>Elateridae</taxon>
        <taxon>Agrypninae</taxon>
        <taxon>Pyrophorini</taxon>
        <taxon>Ignelater</taxon>
    </lineage>
</organism>
<feature type="compositionally biased region" description="Polar residues" evidence="1">
    <location>
        <begin position="458"/>
        <end position="472"/>
    </location>
</feature>
<feature type="region of interest" description="Disordered" evidence="1">
    <location>
        <begin position="151"/>
        <end position="179"/>
    </location>
</feature>
<dbReference type="EMBL" id="VTPC01008879">
    <property type="protein sequence ID" value="KAF2892193.1"/>
    <property type="molecule type" value="Genomic_DNA"/>
</dbReference>
<feature type="region of interest" description="Disordered" evidence="1">
    <location>
        <begin position="349"/>
        <end position="507"/>
    </location>
</feature>
<proteinExistence type="predicted"/>